<reference evidence="1 2" key="1">
    <citation type="submission" date="2019-08" db="EMBL/GenBank/DDBJ databases">
        <authorList>
            <person name="Lei W."/>
        </authorList>
    </citation>
    <scope>NUCLEOTIDE SEQUENCE [LARGE SCALE GENOMIC DNA]</scope>
    <source>
        <strain evidence="1 2">CCUG 66496</strain>
    </source>
</reference>
<dbReference type="OrthoDB" id="9769481at2"/>
<evidence type="ECO:0000313" key="2">
    <source>
        <dbReference type="Proteomes" id="UP000317430"/>
    </source>
</evidence>
<dbReference type="RefSeq" id="WP_146567782.1">
    <property type="nucleotide sequence ID" value="NZ_VOHL01000006.1"/>
</dbReference>
<dbReference type="Pfam" id="PF11187">
    <property type="entry name" value="Mbeg1-like"/>
    <property type="match status" value="1"/>
</dbReference>
<proteinExistence type="predicted"/>
<dbReference type="InterPro" id="IPR029058">
    <property type="entry name" value="AB_hydrolase_fold"/>
</dbReference>
<dbReference type="Gene3D" id="3.40.50.1820">
    <property type="entry name" value="alpha/beta hydrolase"/>
    <property type="match status" value="1"/>
</dbReference>
<protein>
    <submittedName>
        <fullName evidence="1">DUF2974 domain-containing protein</fullName>
    </submittedName>
</protein>
<keyword evidence="2" id="KW-1185">Reference proteome</keyword>
<evidence type="ECO:0000313" key="1">
    <source>
        <dbReference type="EMBL" id="TWS96886.1"/>
    </source>
</evidence>
<dbReference type="Proteomes" id="UP000317430">
    <property type="component" value="Unassembled WGS sequence"/>
</dbReference>
<accession>A0A5C5S8Z8</accession>
<organism evidence="1 2">
    <name type="scientific">Streptococcus cuniculipharyngis</name>
    <dbReference type="NCBI Taxonomy" id="1562651"/>
    <lineage>
        <taxon>Bacteria</taxon>
        <taxon>Bacillati</taxon>
        <taxon>Bacillota</taxon>
        <taxon>Bacilli</taxon>
        <taxon>Lactobacillales</taxon>
        <taxon>Streptococcaceae</taxon>
        <taxon>Streptococcus</taxon>
    </lineage>
</organism>
<dbReference type="InterPro" id="IPR024499">
    <property type="entry name" value="Mbeg1-like"/>
</dbReference>
<sequence>MANILDYLTEHGQSSFNDISLNHIDMLILNEIAYLPLGEGKDLTSESTLVTWGEELLAHDLDFLVTAERLELLKAVLASARFSDLQLKAYVNEIDPTFDKQFAAALFYLPALDYYQLVFRGTDDSLVGWKEDFNMTYMSEIPAQRRAVAFLTDVLGQLPGTLVVTGHSKGGNLAVYASSFIAAADQDRIKAVYAFDAPGVHERVLASPGYERIKSKIVAIRPQDSIVGVMLESDRDPVIIASDKRGLEQHNVIHWQTDGYGLLLVEEGTKTSQILEQTFKSWTQELGGQELKVLVNLVFDVFAEVGIDSLNDLQENFPQKLTGVLSAFSNLPSQQREMMNQSVNVFFKHLLQFRFQQLTGDLDQKLAGFNAKLKSLGETDPSSKT</sequence>
<name>A0A5C5S8Z8_9STRE</name>
<dbReference type="AlphaFoldDB" id="A0A5C5S8Z8"/>
<dbReference type="EMBL" id="VOHL01000006">
    <property type="protein sequence ID" value="TWS96886.1"/>
    <property type="molecule type" value="Genomic_DNA"/>
</dbReference>
<dbReference type="SUPFAM" id="SSF53474">
    <property type="entry name" value="alpha/beta-Hydrolases"/>
    <property type="match status" value="1"/>
</dbReference>
<comment type="caution">
    <text evidence="1">The sequence shown here is derived from an EMBL/GenBank/DDBJ whole genome shotgun (WGS) entry which is preliminary data.</text>
</comment>
<gene>
    <name evidence="1" type="ORF">FRX57_06305</name>
</gene>